<protein>
    <recommendedName>
        <fullName evidence="2">Enoyl-CoA hydratase</fullName>
    </recommendedName>
</protein>
<gene>
    <name evidence="1" type="ORF">METZ01_LOCUS318349</name>
</gene>
<feature type="non-terminal residue" evidence="1">
    <location>
        <position position="47"/>
    </location>
</feature>
<sequence length="47" mass="5330">MSNTVLTKRKEGVLTITMNRPEALNALDRELSETLQKTILTAEQDKK</sequence>
<evidence type="ECO:0000313" key="1">
    <source>
        <dbReference type="EMBL" id="SVC65495.1"/>
    </source>
</evidence>
<evidence type="ECO:0008006" key="2">
    <source>
        <dbReference type="Google" id="ProtNLM"/>
    </source>
</evidence>
<dbReference type="SUPFAM" id="SSF52096">
    <property type="entry name" value="ClpP/crotonase"/>
    <property type="match status" value="1"/>
</dbReference>
<dbReference type="InterPro" id="IPR001753">
    <property type="entry name" value="Enoyl-CoA_hydra/iso"/>
</dbReference>
<accession>A0A382NYQ5</accession>
<dbReference type="EMBL" id="UINC01103254">
    <property type="protein sequence ID" value="SVC65495.1"/>
    <property type="molecule type" value="Genomic_DNA"/>
</dbReference>
<dbReference type="AlphaFoldDB" id="A0A382NYQ5"/>
<dbReference type="Gene3D" id="3.30.300.220">
    <property type="match status" value="1"/>
</dbReference>
<reference evidence="1" key="1">
    <citation type="submission" date="2018-05" db="EMBL/GenBank/DDBJ databases">
        <authorList>
            <person name="Lanie J.A."/>
            <person name="Ng W.-L."/>
            <person name="Kazmierczak K.M."/>
            <person name="Andrzejewski T.M."/>
            <person name="Davidsen T.M."/>
            <person name="Wayne K.J."/>
            <person name="Tettelin H."/>
            <person name="Glass J.I."/>
            <person name="Rusch D."/>
            <person name="Podicherti R."/>
            <person name="Tsui H.-C.T."/>
            <person name="Winkler M.E."/>
        </authorList>
    </citation>
    <scope>NUCLEOTIDE SEQUENCE</scope>
</reference>
<dbReference type="InterPro" id="IPR029045">
    <property type="entry name" value="ClpP/crotonase-like_dom_sf"/>
</dbReference>
<organism evidence="1">
    <name type="scientific">marine metagenome</name>
    <dbReference type="NCBI Taxonomy" id="408172"/>
    <lineage>
        <taxon>unclassified sequences</taxon>
        <taxon>metagenomes</taxon>
        <taxon>ecological metagenomes</taxon>
    </lineage>
</organism>
<dbReference type="Pfam" id="PF00378">
    <property type="entry name" value="ECH_1"/>
    <property type="match status" value="1"/>
</dbReference>
<proteinExistence type="predicted"/>
<name>A0A382NYQ5_9ZZZZ</name>